<dbReference type="VEuPathDB" id="FungiDB:A1O9_10039"/>
<evidence type="ECO:0000313" key="2">
    <source>
        <dbReference type="EMBL" id="KEF53639.1"/>
    </source>
</evidence>
<dbReference type="RefSeq" id="XP_013256229.1">
    <property type="nucleotide sequence ID" value="XM_013400775.1"/>
</dbReference>
<reference evidence="2 3" key="1">
    <citation type="submission" date="2013-03" db="EMBL/GenBank/DDBJ databases">
        <title>The Genome Sequence of Exophiala aquamarina CBS 119918.</title>
        <authorList>
            <consortium name="The Broad Institute Genomics Platform"/>
            <person name="Cuomo C."/>
            <person name="de Hoog S."/>
            <person name="Gorbushina A."/>
            <person name="Walker B."/>
            <person name="Young S.K."/>
            <person name="Zeng Q."/>
            <person name="Gargeya S."/>
            <person name="Fitzgerald M."/>
            <person name="Haas B."/>
            <person name="Abouelleil A."/>
            <person name="Allen A.W."/>
            <person name="Alvarado L."/>
            <person name="Arachchi H.M."/>
            <person name="Berlin A.M."/>
            <person name="Chapman S.B."/>
            <person name="Gainer-Dewar J."/>
            <person name="Goldberg J."/>
            <person name="Griggs A."/>
            <person name="Gujja S."/>
            <person name="Hansen M."/>
            <person name="Howarth C."/>
            <person name="Imamovic A."/>
            <person name="Ireland A."/>
            <person name="Larimer J."/>
            <person name="McCowan C."/>
            <person name="Murphy C."/>
            <person name="Pearson M."/>
            <person name="Poon T.W."/>
            <person name="Priest M."/>
            <person name="Roberts A."/>
            <person name="Saif S."/>
            <person name="Shea T."/>
            <person name="Sisk P."/>
            <person name="Sykes S."/>
            <person name="Wortman J."/>
            <person name="Nusbaum C."/>
            <person name="Birren B."/>
        </authorList>
    </citation>
    <scope>NUCLEOTIDE SEQUENCE [LARGE SCALE GENOMIC DNA]</scope>
    <source>
        <strain evidence="2 3">CBS 119918</strain>
    </source>
</reference>
<evidence type="ECO:0000313" key="3">
    <source>
        <dbReference type="Proteomes" id="UP000027920"/>
    </source>
</evidence>
<name>A0A072P0H5_9EURO</name>
<feature type="compositionally biased region" description="Polar residues" evidence="1">
    <location>
        <begin position="204"/>
        <end position="218"/>
    </location>
</feature>
<feature type="compositionally biased region" description="Basic and acidic residues" evidence="1">
    <location>
        <begin position="106"/>
        <end position="119"/>
    </location>
</feature>
<accession>A0A072P0H5</accession>
<feature type="region of interest" description="Disordered" evidence="1">
    <location>
        <begin position="106"/>
        <end position="192"/>
    </location>
</feature>
<feature type="compositionally biased region" description="Basic and acidic residues" evidence="1">
    <location>
        <begin position="220"/>
        <end position="229"/>
    </location>
</feature>
<dbReference type="EMBL" id="AMGV01000012">
    <property type="protein sequence ID" value="KEF53639.1"/>
    <property type="molecule type" value="Genomic_DNA"/>
</dbReference>
<feature type="compositionally biased region" description="Basic and acidic residues" evidence="1">
    <location>
        <begin position="263"/>
        <end position="281"/>
    </location>
</feature>
<protein>
    <submittedName>
        <fullName evidence="2">Uncharacterized protein</fullName>
    </submittedName>
</protein>
<organism evidence="2 3">
    <name type="scientific">Exophiala aquamarina CBS 119918</name>
    <dbReference type="NCBI Taxonomy" id="1182545"/>
    <lineage>
        <taxon>Eukaryota</taxon>
        <taxon>Fungi</taxon>
        <taxon>Dikarya</taxon>
        <taxon>Ascomycota</taxon>
        <taxon>Pezizomycotina</taxon>
        <taxon>Eurotiomycetes</taxon>
        <taxon>Chaetothyriomycetidae</taxon>
        <taxon>Chaetothyriales</taxon>
        <taxon>Herpotrichiellaceae</taxon>
        <taxon>Exophiala</taxon>
    </lineage>
</organism>
<comment type="caution">
    <text evidence="2">The sequence shown here is derived from an EMBL/GenBank/DDBJ whole genome shotgun (WGS) entry which is preliminary data.</text>
</comment>
<feature type="compositionally biased region" description="Polar residues" evidence="1">
    <location>
        <begin position="143"/>
        <end position="154"/>
    </location>
</feature>
<dbReference type="HOGENOM" id="CLU_612541_0_0_1"/>
<dbReference type="OrthoDB" id="10508554at2759"/>
<sequence>MPRRRELRKRKRGPNMTELARDLGYRDKKVLTKLLSDFWSISYPNGRFADATDEQINTVADDFLELQGTSLWSVRGRGPVYPGDKDKEIKPKICEILKRQRRNQLDIRTKKARGDQQRDDSDEDFDEPYEEDSDDYLPDNEHTLTISSTVTPSESRPEHLHNEANNTRPAPVLSSARRRPTPNSSTILDSAPLRSAEPLAALNATSDRSISAQSTSAVDPQKRGFETRSADVSTAGLLAASQHTTKDKRPVPERTVLSPQAEYEARPNYRQPTVEDQHPDLDATQSQSTRLGEVETFRFGAVGQHNAPSERSSTATDGVSRSIHSNATKPPRPQKGARYSAAANDTQNMSEEKQTGVSGQECQANQQANTISYHILQDSYSMDSHNVPGLLRRLLKFGEEKLIQSSTKIHEALTLEDRVSAKARFLAFREMLDTAMEESKRSGARSE</sequence>
<evidence type="ECO:0000256" key="1">
    <source>
        <dbReference type="SAM" id="MobiDB-lite"/>
    </source>
</evidence>
<feature type="region of interest" description="Disordered" evidence="1">
    <location>
        <begin position="300"/>
        <end position="359"/>
    </location>
</feature>
<keyword evidence="3" id="KW-1185">Reference proteome</keyword>
<feature type="compositionally biased region" description="Polar residues" evidence="1">
    <location>
        <begin position="306"/>
        <end position="328"/>
    </location>
</feature>
<dbReference type="Proteomes" id="UP000027920">
    <property type="component" value="Unassembled WGS sequence"/>
</dbReference>
<proteinExistence type="predicted"/>
<feature type="compositionally biased region" description="Acidic residues" evidence="1">
    <location>
        <begin position="120"/>
        <end position="138"/>
    </location>
</feature>
<dbReference type="GeneID" id="25284945"/>
<feature type="compositionally biased region" description="Polar residues" evidence="1">
    <location>
        <begin position="343"/>
        <end position="359"/>
    </location>
</feature>
<dbReference type="AlphaFoldDB" id="A0A072P0H5"/>
<feature type="region of interest" description="Disordered" evidence="1">
    <location>
        <begin position="204"/>
        <end position="288"/>
    </location>
</feature>
<gene>
    <name evidence="2" type="ORF">A1O9_10039</name>
</gene>